<organism evidence="1 2">
    <name type="scientific">Dioscorea alata</name>
    <name type="common">Purple yam</name>
    <dbReference type="NCBI Taxonomy" id="55571"/>
    <lineage>
        <taxon>Eukaryota</taxon>
        <taxon>Viridiplantae</taxon>
        <taxon>Streptophyta</taxon>
        <taxon>Embryophyta</taxon>
        <taxon>Tracheophyta</taxon>
        <taxon>Spermatophyta</taxon>
        <taxon>Magnoliopsida</taxon>
        <taxon>Liliopsida</taxon>
        <taxon>Dioscoreales</taxon>
        <taxon>Dioscoreaceae</taxon>
        <taxon>Dioscorea</taxon>
    </lineage>
</organism>
<comment type="caution">
    <text evidence="1">The sequence shown here is derived from an EMBL/GenBank/DDBJ whole genome shotgun (WGS) entry which is preliminary data.</text>
</comment>
<reference evidence="2" key="1">
    <citation type="journal article" date="2022" name="Nat. Commun.">
        <title>Chromosome evolution and the genetic basis of agronomically important traits in greater yam.</title>
        <authorList>
            <person name="Bredeson J.V."/>
            <person name="Lyons J.B."/>
            <person name="Oniyinde I.O."/>
            <person name="Okereke N.R."/>
            <person name="Kolade O."/>
            <person name="Nnabue I."/>
            <person name="Nwadili C.O."/>
            <person name="Hribova E."/>
            <person name="Parker M."/>
            <person name="Nwogha J."/>
            <person name="Shu S."/>
            <person name="Carlson J."/>
            <person name="Kariba R."/>
            <person name="Muthemba S."/>
            <person name="Knop K."/>
            <person name="Barton G.J."/>
            <person name="Sherwood A.V."/>
            <person name="Lopez-Montes A."/>
            <person name="Asiedu R."/>
            <person name="Jamnadass R."/>
            <person name="Muchugi A."/>
            <person name="Goodstein D."/>
            <person name="Egesi C.N."/>
            <person name="Featherston J."/>
            <person name="Asfaw A."/>
            <person name="Simpson G.G."/>
            <person name="Dolezel J."/>
            <person name="Hendre P.S."/>
            <person name="Van Deynze A."/>
            <person name="Kumar P.L."/>
            <person name="Obidiegwu J.E."/>
            <person name="Bhattacharjee R."/>
            <person name="Rokhsar D.S."/>
        </authorList>
    </citation>
    <scope>NUCLEOTIDE SEQUENCE [LARGE SCALE GENOMIC DNA]</scope>
    <source>
        <strain evidence="2">cv. TDa95/00328</strain>
    </source>
</reference>
<keyword evidence="2" id="KW-1185">Reference proteome</keyword>
<gene>
    <name evidence="1" type="ORF">IHE45_10G085500</name>
</gene>
<accession>A0ACB7VCH1</accession>
<evidence type="ECO:0000313" key="2">
    <source>
        <dbReference type="Proteomes" id="UP000827976"/>
    </source>
</evidence>
<sequence>MTISSSTSWPSLSSSLMVYKALDGPDITSQNDRLPPFRFSTAVFSDSISSMAIAGSTLDFLFKRRRCANSALRRTKTTQTRIPMNGSTTSKGIPSLETLLMAVGDRSRDREKERKRERCDSVNLVTVILKIGIFWGVI</sequence>
<dbReference type="EMBL" id="CM037020">
    <property type="protein sequence ID" value="KAH7671322.1"/>
    <property type="molecule type" value="Genomic_DNA"/>
</dbReference>
<proteinExistence type="predicted"/>
<name>A0ACB7VCH1_DIOAL</name>
<dbReference type="Proteomes" id="UP000827976">
    <property type="component" value="Chromosome 10"/>
</dbReference>
<protein>
    <submittedName>
        <fullName evidence="1">Uncharacterized protein</fullName>
    </submittedName>
</protein>
<evidence type="ECO:0000313" key="1">
    <source>
        <dbReference type="EMBL" id="KAH7671322.1"/>
    </source>
</evidence>